<evidence type="ECO:0000256" key="3">
    <source>
        <dbReference type="SAM" id="MobiDB-lite"/>
    </source>
</evidence>
<dbReference type="CDD" id="cd07989">
    <property type="entry name" value="LPLAT_AGPAT-like"/>
    <property type="match status" value="1"/>
</dbReference>
<feature type="domain" description="Phospholipid/glycerol acyltransferase" evidence="4">
    <location>
        <begin position="41"/>
        <end position="159"/>
    </location>
</feature>
<feature type="region of interest" description="Disordered" evidence="3">
    <location>
        <begin position="230"/>
        <end position="256"/>
    </location>
</feature>
<dbReference type="EMBL" id="JAVDYB010000001">
    <property type="protein sequence ID" value="MDR7273268.1"/>
    <property type="molecule type" value="Genomic_DNA"/>
</dbReference>
<reference evidence="5" key="1">
    <citation type="submission" date="2023-07" db="EMBL/GenBank/DDBJ databases">
        <title>Sequencing the genomes of 1000 actinobacteria strains.</title>
        <authorList>
            <person name="Klenk H.-P."/>
        </authorList>
    </citation>
    <scope>NUCLEOTIDE SEQUENCE</scope>
    <source>
        <strain evidence="5">DSM 44707</strain>
    </source>
</reference>
<keyword evidence="2 5" id="KW-0012">Acyltransferase</keyword>
<dbReference type="Proteomes" id="UP001183643">
    <property type="component" value="Unassembled WGS sequence"/>
</dbReference>
<comment type="caution">
    <text evidence="5">The sequence shown here is derived from an EMBL/GenBank/DDBJ whole genome shotgun (WGS) entry which is preliminary data.</text>
</comment>
<gene>
    <name evidence="5" type="ORF">J2S41_000046</name>
</gene>
<keyword evidence="6" id="KW-1185">Reference proteome</keyword>
<evidence type="ECO:0000256" key="2">
    <source>
        <dbReference type="ARBA" id="ARBA00023315"/>
    </source>
</evidence>
<keyword evidence="1" id="KW-0808">Transferase</keyword>
<evidence type="ECO:0000259" key="4">
    <source>
        <dbReference type="SMART" id="SM00563"/>
    </source>
</evidence>
<dbReference type="SMART" id="SM00563">
    <property type="entry name" value="PlsC"/>
    <property type="match status" value="1"/>
</dbReference>
<evidence type="ECO:0000313" key="5">
    <source>
        <dbReference type="EMBL" id="MDR7273268.1"/>
    </source>
</evidence>
<accession>A0AAE4C6X8</accession>
<dbReference type="PANTHER" id="PTHR10434:SF55">
    <property type="entry name" value="POSSIBLE ACYLTRANSFERASE"/>
    <property type="match status" value="1"/>
</dbReference>
<organism evidence="5 6">
    <name type="scientific">Catenuloplanes atrovinosus</name>
    <dbReference type="NCBI Taxonomy" id="137266"/>
    <lineage>
        <taxon>Bacteria</taxon>
        <taxon>Bacillati</taxon>
        <taxon>Actinomycetota</taxon>
        <taxon>Actinomycetes</taxon>
        <taxon>Micromonosporales</taxon>
        <taxon>Micromonosporaceae</taxon>
        <taxon>Catenuloplanes</taxon>
    </lineage>
</organism>
<evidence type="ECO:0000313" key="6">
    <source>
        <dbReference type="Proteomes" id="UP001183643"/>
    </source>
</evidence>
<evidence type="ECO:0000256" key="1">
    <source>
        <dbReference type="ARBA" id="ARBA00022679"/>
    </source>
</evidence>
<sequence length="256" mass="27955">MAPRRLGFWQTLAAWIVIPTMHVWTRPTWRGAEHLPKDRGFILVVNHSSHFDPLPVADFVYCNGVWPRFLGKASIFRIPVVGAWLKEIKQVPVERGTLDAARSVEVLVAAVREGGAVVVYPEGTTTRQPDLWPMRGKTGAARIALITGAPVIPVAQWGAHRVFDPRDGKFRFGLRMPVTVVAGPPLNLSRWAGVEPTRAVLDEITDTMMLAIRDLLAEIRGGTPPPLWQYSAAPRGGRAGAASEPAPSAGEREGQA</sequence>
<name>A0AAE4C6X8_9ACTN</name>
<dbReference type="Pfam" id="PF01553">
    <property type="entry name" value="Acyltransferase"/>
    <property type="match status" value="1"/>
</dbReference>
<dbReference type="GO" id="GO:0003841">
    <property type="term" value="F:1-acylglycerol-3-phosphate O-acyltransferase activity"/>
    <property type="evidence" value="ECO:0007669"/>
    <property type="project" value="TreeGrafter"/>
</dbReference>
<dbReference type="RefSeq" id="WP_310361435.1">
    <property type="nucleotide sequence ID" value="NZ_JAVDYB010000001.1"/>
</dbReference>
<dbReference type="GO" id="GO:0005886">
    <property type="term" value="C:plasma membrane"/>
    <property type="evidence" value="ECO:0007669"/>
    <property type="project" value="TreeGrafter"/>
</dbReference>
<proteinExistence type="predicted"/>
<dbReference type="PANTHER" id="PTHR10434">
    <property type="entry name" value="1-ACYL-SN-GLYCEROL-3-PHOSPHATE ACYLTRANSFERASE"/>
    <property type="match status" value="1"/>
</dbReference>
<feature type="compositionally biased region" description="Low complexity" evidence="3">
    <location>
        <begin position="231"/>
        <end position="249"/>
    </location>
</feature>
<dbReference type="AlphaFoldDB" id="A0AAE4C6X8"/>
<protein>
    <submittedName>
        <fullName evidence="5">1-acyl-sn-glycerol-3-phosphate acyltransferase</fullName>
    </submittedName>
</protein>
<dbReference type="GO" id="GO:0006654">
    <property type="term" value="P:phosphatidic acid biosynthetic process"/>
    <property type="evidence" value="ECO:0007669"/>
    <property type="project" value="TreeGrafter"/>
</dbReference>
<dbReference type="SUPFAM" id="SSF69593">
    <property type="entry name" value="Glycerol-3-phosphate (1)-acyltransferase"/>
    <property type="match status" value="1"/>
</dbReference>
<dbReference type="InterPro" id="IPR002123">
    <property type="entry name" value="Plipid/glycerol_acylTrfase"/>
</dbReference>